<evidence type="ECO:0000259" key="9">
    <source>
        <dbReference type="PROSITE" id="PS50164"/>
    </source>
</evidence>
<proteinExistence type="inferred from homology"/>
<dbReference type="InterPro" id="IPR001943">
    <property type="entry name" value="UVR_dom"/>
</dbReference>
<dbReference type="Gene3D" id="3.30.420.340">
    <property type="entry name" value="UvrC, RNAse H endonuclease domain"/>
    <property type="match status" value="1"/>
</dbReference>
<evidence type="ECO:0000259" key="8">
    <source>
        <dbReference type="PROSITE" id="PS50151"/>
    </source>
</evidence>
<keyword evidence="12" id="KW-1185">Reference proteome</keyword>
<dbReference type="Proteomes" id="UP000297597">
    <property type="component" value="Unassembled WGS sequence"/>
</dbReference>
<dbReference type="SMART" id="SM00465">
    <property type="entry name" value="GIYc"/>
    <property type="match status" value="1"/>
</dbReference>
<dbReference type="GO" id="GO:0009432">
    <property type="term" value="P:SOS response"/>
    <property type="evidence" value="ECO:0007669"/>
    <property type="project" value="UniProtKB-UniRule"/>
</dbReference>
<feature type="domain" description="UvrC family homology region profile" evidence="10">
    <location>
        <begin position="260"/>
        <end position="504"/>
    </location>
</feature>
<dbReference type="Pfam" id="PF02151">
    <property type="entry name" value="UVR"/>
    <property type="match status" value="1"/>
</dbReference>
<dbReference type="PROSITE" id="PS50165">
    <property type="entry name" value="UVRC"/>
    <property type="match status" value="1"/>
</dbReference>
<dbReference type="InterPro" id="IPR010994">
    <property type="entry name" value="RuvA_2-like"/>
</dbReference>
<dbReference type="Pfam" id="PF01541">
    <property type="entry name" value="GIY-YIG"/>
    <property type="match status" value="1"/>
</dbReference>
<evidence type="ECO:0000259" key="10">
    <source>
        <dbReference type="PROSITE" id="PS50165"/>
    </source>
</evidence>
<dbReference type="EMBL" id="QFFZ01000032">
    <property type="protein sequence ID" value="TEB10113.1"/>
    <property type="molecule type" value="Genomic_DNA"/>
</dbReference>
<dbReference type="FunFam" id="3.40.1440.10:FF:000001">
    <property type="entry name" value="UvrABC system protein C"/>
    <property type="match status" value="1"/>
</dbReference>
<evidence type="ECO:0000256" key="2">
    <source>
        <dbReference type="ARBA" id="ARBA00022763"/>
    </source>
</evidence>
<dbReference type="NCBIfam" id="NF001824">
    <property type="entry name" value="PRK00558.1-5"/>
    <property type="match status" value="1"/>
</dbReference>
<gene>
    <name evidence="7 11" type="primary">uvrC</name>
    <name evidence="11" type="ORF">Pmgp_02617</name>
</gene>
<reference evidence="11 12" key="1">
    <citation type="journal article" date="2018" name="Environ. Microbiol.">
        <title>Novel energy conservation strategies and behaviour of Pelotomaculum schinkii driving syntrophic propionate catabolism.</title>
        <authorList>
            <person name="Hidalgo-Ahumada C.A.P."/>
            <person name="Nobu M.K."/>
            <person name="Narihiro T."/>
            <person name="Tamaki H."/>
            <person name="Liu W.T."/>
            <person name="Kamagata Y."/>
            <person name="Stams A.J.M."/>
            <person name="Imachi H."/>
            <person name="Sousa D.Z."/>
        </authorList>
    </citation>
    <scope>NUCLEOTIDE SEQUENCE [LARGE SCALE GENOMIC DNA]</scope>
    <source>
        <strain evidence="11 12">MGP</strain>
    </source>
</reference>
<dbReference type="InterPro" id="IPR003583">
    <property type="entry name" value="Hlx-hairpin-Hlx_DNA-bd_motif"/>
</dbReference>
<dbReference type="NCBIfam" id="TIGR00194">
    <property type="entry name" value="uvrC"/>
    <property type="match status" value="1"/>
</dbReference>
<keyword evidence="6 7" id="KW-0742">SOS response</keyword>
<dbReference type="PROSITE" id="PS50164">
    <property type="entry name" value="GIY_YIG"/>
    <property type="match status" value="1"/>
</dbReference>
<comment type="subunit">
    <text evidence="7">Interacts with UvrB in an incision complex.</text>
</comment>
<dbReference type="GO" id="GO:0003677">
    <property type="term" value="F:DNA binding"/>
    <property type="evidence" value="ECO:0007669"/>
    <property type="project" value="UniProtKB-UniRule"/>
</dbReference>
<evidence type="ECO:0000256" key="4">
    <source>
        <dbReference type="ARBA" id="ARBA00022881"/>
    </source>
</evidence>
<dbReference type="AlphaFoldDB" id="A0A4Y7RML6"/>
<dbReference type="GO" id="GO:0006289">
    <property type="term" value="P:nucleotide-excision repair"/>
    <property type="evidence" value="ECO:0007669"/>
    <property type="project" value="UniProtKB-UniRule"/>
</dbReference>
<evidence type="ECO:0000313" key="11">
    <source>
        <dbReference type="EMBL" id="TEB10113.1"/>
    </source>
</evidence>
<name>A0A4Y7RML6_9FIRM</name>
<keyword evidence="1 7" id="KW-0963">Cytoplasm</keyword>
<dbReference type="PANTHER" id="PTHR30562">
    <property type="entry name" value="UVRC/OXIDOREDUCTASE"/>
    <property type="match status" value="1"/>
</dbReference>
<evidence type="ECO:0000256" key="5">
    <source>
        <dbReference type="ARBA" id="ARBA00023204"/>
    </source>
</evidence>
<organism evidence="11 12">
    <name type="scientific">Pelotomaculum propionicicum</name>
    <dbReference type="NCBI Taxonomy" id="258475"/>
    <lineage>
        <taxon>Bacteria</taxon>
        <taxon>Bacillati</taxon>
        <taxon>Bacillota</taxon>
        <taxon>Clostridia</taxon>
        <taxon>Eubacteriales</taxon>
        <taxon>Desulfotomaculaceae</taxon>
        <taxon>Pelotomaculum</taxon>
    </lineage>
</organism>
<keyword evidence="4 7" id="KW-0267">Excision nuclease</keyword>
<evidence type="ECO:0000256" key="6">
    <source>
        <dbReference type="ARBA" id="ARBA00023236"/>
    </source>
</evidence>
<evidence type="ECO:0000313" key="12">
    <source>
        <dbReference type="Proteomes" id="UP000297597"/>
    </source>
</evidence>
<dbReference type="GO" id="GO:0009381">
    <property type="term" value="F:excinuclease ABC activity"/>
    <property type="evidence" value="ECO:0007669"/>
    <property type="project" value="UniProtKB-UniRule"/>
</dbReference>
<feature type="domain" description="GIY-YIG" evidence="9">
    <location>
        <begin position="20"/>
        <end position="99"/>
    </location>
</feature>
<dbReference type="SUPFAM" id="SSF46600">
    <property type="entry name" value="C-terminal UvrC-binding domain of UvrB"/>
    <property type="match status" value="1"/>
</dbReference>
<dbReference type="InterPro" id="IPR001162">
    <property type="entry name" value="UvrC_RNase_H_dom"/>
</dbReference>
<dbReference type="InterPro" id="IPR000305">
    <property type="entry name" value="GIY-YIG_endonuc"/>
</dbReference>
<evidence type="ECO:0000256" key="1">
    <source>
        <dbReference type="ARBA" id="ARBA00022490"/>
    </source>
</evidence>
<dbReference type="InterPro" id="IPR004791">
    <property type="entry name" value="UvrC"/>
</dbReference>
<dbReference type="CDD" id="cd10434">
    <property type="entry name" value="GIY-YIG_UvrC_Cho"/>
    <property type="match status" value="1"/>
</dbReference>
<dbReference type="InterPro" id="IPR047296">
    <property type="entry name" value="GIY-YIG_UvrC_Cho"/>
</dbReference>
<dbReference type="Gene3D" id="1.10.150.20">
    <property type="entry name" value="5' to 3' exonuclease, C-terminal subdomain"/>
    <property type="match status" value="1"/>
</dbReference>
<evidence type="ECO:0000256" key="7">
    <source>
        <dbReference type="HAMAP-Rule" id="MF_00203"/>
    </source>
</evidence>
<evidence type="ECO:0000256" key="3">
    <source>
        <dbReference type="ARBA" id="ARBA00022769"/>
    </source>
</evidence>
<dbReference type="Gene3D" id="4.10.860.10">
    <property type="entry name" value="UVR domain"/>
    <property type="match status" value="1"/>
</dbReference>
<comment type="function">
    <text evidence="7">The UvrABC repair system catalyzes the recognition and processing of DNA lesions. UvrC both incises the 5' and 3' sides of the lesion. The N-terminal half is responsible for the 3' incision and the C-terminal half is responsible for the 5' incision.</text>
</comment>
<dbReference type="SMART" id="SM00278">
    <property type="entry name" value="HhH1"/>
    <property type="match status" value="2"/>
</dbReference>
<dbReference type="GO" id="GO:0009380">
    <property type="term" value="C:excinuclease repair complex"/>
    <property type="evidence" value="ECO:0007669"/>
    <property type="project" value="InterPro"/>
</dbReference>
<dbReference type="GO" id="GO:0005737">
    <property type="term" value="C:cytoplasm"/>
    <property type="evidence" value="ECO:0007669"/>
    <property type="project" value="UniProtKB-SubCell"/>
</dbReference>
<dbReference type="InterPro" id="IPR038476">
    <property type="entry name" value="UvrC_RNase_H_dom_sf"/>
</dbReference>
<dbReference type="SUPFAM" id="SSF47781">
    <property type="entry name" value="RuvA domain 2-like"/>
    <property type="match status" value="1"/>
</dbReference>
<dbReference type="InterPro" id="IPR036876">
    <property type="entry name" value="UVR_dom_sf"/>
</dbReference>
<dbReference type="InterPro" id="IPR035901">
    <property type="entry name" value="GIY-YIG_endonuc_sf"/>
</dbReference>
<dbReference type="InterPro" id="IPR050066">
    <property type="entry name" value="UvrABC_protein_C"/>
</dbReference>
<dbReference type="Pfam" id="PF14520">
    <property type="entry name" value="HHH_5"/>
    <property type="match status" value="1"/>
</dbReference>
<keyword evidence="5 7" id="KW-0234">DNA repair</keyword>
<dbReference type="SUPFAM" id="SSF82771">
    <property type="entry name" value="GIY-YIG endonuclease"/>
    <property type="match status" value="1"/>
</dbReference>
<accession>A0A4Y7RML6</accession>
<keyword evidence="3 7" id="KW-0228">DNA excision</keyword>
<comment type="subcellular location">
    <subcellularLocation>
        <location evidence="7">Cytoplasm</location>
    </subcellularLocation>
</comment>
<sequence length="628" mass="70819">MIIESGVKMQLEEKLKHLPASPGVYLYKDEAGKIIYVGKALSLKNRVRSYFQPGAQQPPKTRLMLEKVADLDLIVTDSEVEALILEQNLIKEHRPRYNVMYKDDKSYPYLKVTLRDDFPRVMITRRHLRDGSRYFGPYTRVGAVNETMRLLKKIFPFRSCKQKEPAARGRPCLNYHINRCLGPCGGLVDRDKYRSMINEVCLFLEGRQEDLIKLLAARMEEAAEKLEFERAARLRDQLQAVREVVERQKIITGGFEDQDVVAVAQAPEEACVMVFFVRGGKLIGREHFMLKGTEGLSGQDVLSAFIKQYYTDVDFVPGEILLAAGIGEEQAVIETWLTGKRGARVLLKTPRRGEKKKLVEMVAKNAGLTLEQERLAAESRRDHTAEALAELAGALGLENPPLRLECYDISNTQGVDSVAAMAVFVEGKPAPDQYRRFKIRTVEGPDDFASIQEALRRRFTRAVEERELLHTGQISSREAKFHVLPDLVIIDGGKGQLSAARHVMRQLGFSRIPAFGLAKEEELLFAEGQAEPISLAPTSRALQLLQRLRDETHRFAVTYHRSLRDKAGLKSLLDEVEGIGEVRRRSLLKAFGSLREIEKATTEQLAAVKGMNKKAARAVYEFLHGASC</sequence>
<dbReference type="Pfam" id="PF08459">
    <property type="entry name" value="UvrC_RNaseH_dom"/>
    <property type="match status" value="1"/>
</dbReference>
<keyword evidence="2 7" id="KW-0227">DNA damage</keyword>
<protein>
    <recommendedName>
        <fullName evidence="7">UvrABC system protein C</fullName>
        <shortName evidence="7">Protein UvrC</shortName>
    </recommendedName>
    <alternativeName>
        <fullName evidence="7">Excinuclease ABC subunit C</fullName>
    </alternativeName>
</protein>
<feature type="domain" description="UVR" evidence="8">
    <location>
        <begin position="209"/>
        <end position="244"/>
    </location>
</feature>
<dbReference type="PANTHER" id="PTHR30562:SF1">
    <property type="entry name" value="UVRABC SYSTEM PROTEIN C"/>
    <property type="match status" value="1"/>
</dbReference>
<dbReference type="HAMAP" id="MF_00203">
    <property type="entry name" value="UvrC"/>
    <property type="match status" value="1"/>
</dbReference>
<comment type="caution">
    <text evidence="11">The sequence shown here is derived from an EMBL/GenBank/DDBJ whole genome shotgun (WGS) entry which is preliminary data.</text>
</comment>
<dbReference type="Gene3D" id="3.40.1440.10">
    <property type="entry name" value="GIY-YIG endonuclease"/>
    <property type="match status" value="1"/>
</dbReference>
<dbReference type="PROSITE" id="PS50151">
    <property type="entry name" value="UVR"/>
    <property type="match status" value="1"/>
</dbReference>
<comment type="similarity">
    <text evidence="7">Belongs to the UvrC family.</text>
</comment>
<dbReference type="Pfam" id="PF22920">
    <property type="entry name" value="UvrC_RNaseH"/>
    <property type="match status" value="1"/>
</dbReference>